<feature type="signal peptide" evidence="5">
    <location>
        <begin position="1"/>
        <end position="30"/>
    </location>
</feature>
<organism evidence="9 10">
    <name type="scientific">Tumidithrix elongata BACA0141</name>
    <dbReference type="NCBI Taxonomy" id="2716417"/>
    <lineage>
        <taxon>Bacteria</taxon>
        <taxon>Bacillati</taxon>
        <taxon>Cyanobacteriota</taxon>
        <taxon>Cyanophyceae</taxon>
        <taxon>Pseudanabaenales</taxon>
        <taxon>Pseudanabaenaceae</taxon>
        <taxon>Tumidithrix</taxon>
        <taxon>Tumidithrix elongata</taxon>
    </lineage>
</organism>
<evidence type="ECO:0000259" key="8">
    <source>
        <dbReference type="Pfam" id="PF25967"/>
    </source>
</evidence>
<reference evidence="9" key="1">
    <citation type="submission" date="2024-01" db="EMBL/GenBank/DDBJ databases">
        <title>Bank of Algae and Cyanobacteria of the Azores (BACA) strain genomes.</title>
        <authorList>
            <person name="Luz R."/>
            <person name="Cordeiro R."/>
            <person name="Fonseca A."/>
            <person name="Goncalves V."/>
        </authorList>
    </citation>
    <scope>NUCLEOTIDE SEQUENCE</scope>
    <source>
        <strain evidence="9">BACA0141</strain>
    </source>
</reference>
<dbReference type="Gene3D" id="1.10.287.470">
    <property type="entry name" value="Helix hairpin bin"/>
    <property type="match status" value="3"/>
</dbReference>
<accession>A0AAW9PX17</accession>
<dbReference type="GO" id="GO:0030313">
    <property type="term" value="C:cell envelope"/>
    <property type="evidence" value="ECO:0007669"/>
    <property type="project" value="UniProtKB-SubCell"/>
</dbReference>
<feature type="chain" id="PRO_5043768396" evidence="5">
    <location>
        <begin position="31"/>
        <end position="440"/>
    </location>
</feature>
<name>A0AAW9PX17_9CYAN</name>
<evidence type="ECO:0000256" key="3">
    <source>
        <dbReference type="ARBA" id="ARBA00022448"/>
    </source>
</evidence>
<keyword evidence="3" id="KW-0813">Transport</keyword>
<comment type="caution">
    <text evidence="9">The sequence shown here is derived from an EMBL/GenBank/DDBJ whole genome shotgun (WGS) entry which is preliminary data.</text>
</comment>
<feature type="coiled-coil region" evidence="4">
    <location>
        <begin position="195"/>
        <end position="222"/>
    </location>
</feature>
<gene>
    <name evidence="9" type="ORF">V2H45_23930</name>
</gene>
<keyword evidence="5" id="KW-0732">Signal</keyword>
<dbReference type="Proteomes" id="UP001333818">
    <property type="component" value="Unassembled WGS sequence"/>
</dbReference>
<comment type="similarity">
    <text evidence="2">Belongs to the membrane fusion protein (MFP) (TC 8.A.1) family.</text>
</comment>
<dbReference type="Gene3D" id="2.40.50.100">
    <property type="match status" value="2"/>
</dbReference>
<sequence length="440" mass="46831">MRHPVFSALLLISVLFGSPCLLTACGSSQAQSEKSGEKKAVPVVSAVAKRQSIPLSVQTTGVVQAYATVSVKSQIAGQLVEVYFKEGQDVSQGDRLFTIDPRLLEANLANAIANRDKAAAQVAQAQAQVGQAQAQVLQAQANVARDVAQAKNATRQAERYTGLQKQGVISQNQAEQFTSTAESQQAIVVASQSNVGNAIAAVDSAEANLENARAALNSADAVVESVRVQLTYTAIFAPIDGRVGKLNVDRGNLVKDNDTNPLVVISQITPIYVEFSVPQRLLPEIKKYQAQKKLTVEANPPQDSGKPAQGELVFVDSTVDAATGTIKLKAQFANPLKQLTPGQFVNVKLKLTENPNAIAVPKTAIQTGQKGTFVYTIKADQTVEVRPVTVGAIVNDAIVITKGLEDGERVVIDGQFNLSPGALVKEQEKGKEEKGKEKEK</sequence>
<dbReference type="Pfam" id="PF25917">
    <property type="entry name" value="BSH_RND"/>
    <property type="match status" value="1"/>
</dbReference>
<dbReference type="PANTHER" id="PTHR30469">
    <property type="entry name" value="MULTIDRUG RESISTANCE PROTEIN MDTA"/>
    <property type="match status" value="1"/>
</dbReference>
<feature type="domain" description="Multidrug resistance protein MdtA-like barrel-sandwich hybrid" evidence="6">
    <location>
        <begin position="68"/>
        <end position="265"/>
    </location>
</feature>
<dbReference type="AlphaFoldDB" id="A0AAW9PX17"/>
<proteinExistence type="inferred from homology"/>
<evidence type="ECO:0000256" key="5">
    <source>
        <dbReference type="SAM" id="SignalP"/>
    </source>
</evidence>
<evidence type="ECO:0000313" key="9">
    <source>
        <dbReference type="EMBL" id="MEE3719797.1"/>
    </source>
</evidence>
<feature type="domain" description="Multidrug resistance protein MdtA-like beta-barrel" evidence="7">
    <location>
        <begin position="270"/>
        <end position="352"/>
    </location>
</feature>
<dbReference type="Gene3D" id="2.40.420.20">
    <property type="match status" value="1"/>
</dbReference>
<dbReference type="Gene3D" id="2.40.30.170">
    <property type="match status" value="1"/>
</dbReference>
<dbReference type="EMBL" id="JAZBJZ010000172">
    <property type="protein sequence ID" value="MEE3719797.1"/>
    <property type="molecule type" value="Genomic_DNA"/>
</dbReference>
<comment type="subcellular location">
    <subcellularLocation>
        <location evidence="1">Cell membrane</location>
    </subcellularLocation>
</comment>
<dbReference type="InterPro" id="IPR058627">
    <property type="entry name" value="MdtA-like_C"/>
</dbReference>
<keyword evidence="10" id="KW-1185">Reference proteome</keyword>
<feature type="coiled-coil region" evidence="4">
    <location>
        <begin position="108"/>
        <end position="142"/>
    </location>
</feature>
<dbReference type="SUPFAM" id="SSF111369">
    <property type="entry name" value="HlyD-like secretion proteins"/>
    <property type="match status" value="2"/>
</dbReference>
<dbReference type="PROSITE" id="PS51257">
    <property type="entry name" value="PROKAR_LIPOPROTEIN"/>
    <property type="match status" value="1"/>
</dbReference>
<dbReference type="Pfam" id="PF25967">
    <property type="entry name" value="RND-MFP_C"/>
    <property type="match status" value="1"/>
</dbReference>
<keyword evidence="4" id="KW-0175">Coiled coil</keyword>
<dbReference type="FunFam" id="2.40.420.20:FF:000001">
    <property type="entry name" value="Efflux RND transporter periplasmic adaptor subunit"/>
    <property type="match status" value="1"/>
</dbReference>
<dbReference type="GO" id="GO:0015562">
    <property type="term" value="F:efflux transmembrane transporter activity"/>
    <property type="evidence" value="ECO:0007669"/>
    <property type="project" value="TreeGrafter"/>
</dbReference>
<evidence type="ECO:0000259" key="6">
    <source>
        <dbReference type="Pfam" id="PF25917"/>
    </source>
</evidence>
<evidence type="ECO:0000259" key="7">
    <source>
        <dbReference type="Pfam" id="PF25944"/>
    </source>
</evidence>
<evidence type="ECO:0000256" key="1">
    <source>
        <dbReference type="ARBA" id="ARBA00004236"/>
    </source>
</evidence>
<dbReference type="InterPro" id="IPR006143">
    <property type="entry name" value="RND_pump_MFP"/>
</dbReference>
<dbReference type="PANTHER" id="PTHR30469:SF36">
    <property type="entry name" value="BLL3903 PROTEIN"/>
    <property type="match status" value="1"/>
</dbReference>
<evidence type="ECO:0000256" key="2">
    <source>
        <dbReference type="ARBA" id="ARBA00009477"/>
    </source>
</evidence>
<protein>
    <submittedName>
        <fullName evidence="9">Efflux RND transporter periplasmic adaptor subunit</fullName>
    </submittedName>
</protein>
<evidence type="ECO:0000313" key="10">
    <source>
        <dbReference type="Proteomes" id="UP001333818"/>
    </source>
</evidence>
<dbReference type="InterPro" id="IPR058625">
    <property type="entry name" value="MdtA-like_BSH"/>
</dbReference>
<dbReference type="GO" id="GO:1990281">
    <property type="term" value="C:efflux pump complex"/>
    <property type="evidence" value="ECO:0007669"/>
    <property type="project" value="TreeGrafter"/>
</dbReference>
<dbReference type="RefSeq" id="WP_330486234.1">
    <property type="nucleotide sequence ID" value="NZ_JAZBJZ010000172.1"/>
</dbReference>
<dbReference type="NCBIfam" id="TIGR01730">
    <property type="entry name" value="RND_mfp"/>
    <property type="match status" value="1"/>
</dbReference>
<feature type="domain" description="Multidrug resistance protein MdtA-like C-terminal permuted SH3" evidence="8">
    <location>
        <begin position="356"/>
        <end position="414"/>
    </location>
</feature>
<dbReference type="Pfam" id="PF25944">
    <property type="entry name" value="Beta-barrel_RND"/>
    <property type="match status" value="1"/>
</dbReference>
<evidence type="ECO:0000256" key="4">
    <source>
        <dbReference type="SAM" id="Coils"/>
    </source>
</evidence>
<dbReference type="InterPro" id="IPR058626">
    <property type="entry name" value="MdtA-like_b-barrel"/>
</dbReference>